<accession>A0A510DZ61</accession>
<dbReference type="EMBL" id="AP018929">
    <property type="protein sequence ID" value="BBG22747.1"/>
    <property type="molecule type" value="Genomic_DNA"/>
</dbReference>
<evidence type="ECO:0000313" key="2">
    <source>
        <dbReference type="EMBL" id="BBG22747.1"/>
    </source>
</evidence>
<organism evidence="2 4">
    <name type="scientific">Sulfuracidifex tepidarius</name>
    <dbReference type="NCBI Taxonomy" id="1294262"/>
    <lineage>
        <taxon>Archaea</taxon>
        <taxon>Thermoproteota</taxon>
        <taxon>Thermoprotei</taxon>
        <taxon>Sulfolobales</taxon>
        <taxon>Sulfolobaceae</taxon>
        <taxon>Sulfuracidifex</taxon>
    </lineage>
</organism>
<gene>
    <name evidence="2" type="ORF">IC006_0031</name>
    <name evidence="3" type="ORF">IC007_0031</name>
</gene>
<dbReference type="GeneID" id="41716557"/>
<keyword evidence="1" id="KW-0472">Membrane</keyword>
<dbReference type="EMBL" id="AP018930">
    <property type="protein sequence ID" value="BBG25526.1"/>
    <property type="molecule type" value="Genomic_DNA"/>
</dbReference>
<evidence type="ECO:0000313" key="5">
    <source>
        <dbReference type="Proteomes" id="UP000325030"/>
    </source>
</evidence>
<proteinExistence type="predicted"/>
<keyword evidence="1" id="KW-0812">Transmembrane</keyword>
<evidence type="ECO:0000313" key="4">
    <source>
        <dbReference type="Proteomes" id="UP000322983"/>
    </source>
</evidence>
<evidence type="ECO:0000313" key="3">
    <source>
        <dbReference type="EMBL" id="BBG25526.1"/>
    </source>
</evidence>
<accession>A0A510DRE2</accession>
<evidence type="ECO:0000256" key="1">
    <source>
        <dbReference type="SAM" id="Phobius"/>
    </source>
</evidence>
<dbReference type="KEGG" id="step:IC006_0031"/>
<reference evidence="2 4" key="2">
    <citation type="journal article" date="2020" name="Int. J. Syst. Evol. Microbiol.">
        <title>Sulfuracidifex tepidarius gen. nov., sp. nov. and transfer of Sulfolobus metallicus Huber and Stetter 1992 to the genus Sulfuracidifex as Sulfuracidifex metallicus comb. nov.</title>
        <authorList>
            <person name="Itoh T."/>
            <person name="Miura T."/>
            <person name="Sakai H.D."/>
            <person name="Kato S."/>
            <person name="Ohkuma M."/>
            <person name="Takashina T."/>
        </authorList>
    </citation>
    <scope>NUCLEOTIDE SEQUENCE [LARGE SCALE GENOMIC DNA]</scope>
    <source>
        <strain evidence="2 4">IC-006</strain>
        <strain evidence="3">IC-007</strain>
    </source>
</reference>
<evidence type="ECO:0008006" key="6">
    <source>
        <dbReference type="Google" id="ProtNLM"/>
    </source>
</evidence>
<dbReference type="AlphaFoldDB" id="A0A510DRE2"/>
<keyword evidence="4" id="KW-1185">Reference proteome</keyword>
<dbReference type="Proteomes" id="UP000322983">
    <property type="component" value="Chromosome"/>
</dbReference>
<reference evidence="5" key="1">
    <citation type="submission" date="2018-09" db="EMBL/GenBank/DDBJ databases">
        <title>Complete Genome Sequencing of Sulfolobus sp. JCM 16834.</title>
        <authorList>
            <person name="Kato S."/>
            <person name="Itoh T."/>
            <person name="Ohkuma M."/>
        </authorList>
    </citation>
    <scope>NUCLEOTIDE SEQUENCE [LARGE SCALE GENOMIC DNA]</scope>
    <source>
        <strain evidence="5">IC-007</strain>
    </source>
</reference>
<protein>
    <recommendedName>
        <fullName evidence="6">Rubrerythrin diiron-binding domain-containing protein</fullName>
    </recommendedName>
</protein>
<dbReference type="OrthoDB" id="34742at2157"/>
<feature type="transmembrane region" description="Helical" evidence="1">
    <location>
        <begin position="54"/>
        <end position="73"/>
    </location>
</feature>
<dbReference type="RefSeq" id="WP_054845339.1">
    <property type="nucleotide sequence ID" value="NZ_AP018929.1"/>
</dbReference>
<name>A0A510DRE2_9CREN</name>
<keyword evidence="1" id="KW-1133">Transmembrane helix</keyword>
<sequence length="120" mass="13896">MDKYFLALLGEAGATGLAKGFSFRYKVFLHAYEEEKSHWNYFKNFRRSVLESPVFYTFLIIGILSSILGQSAVKFINRKAEEGAIDFYKKNFESNSVEIMQILEQEFGHLSLSYGDLRDQ</sequence>
<dbReference type="Proteomes" id="UP000325030">
    <property type="component" value="Chromosome"/>
</dbReference>